<sequence>MPHEKNNASPRKDSNYRAEILKCCQGAMGRLRGGCTQEQKAVDRNRDWSAGVLEAWGGDKQRIARKKNREEHPCLAILHLQPGRWCQGAGDGLLGGNMTRVWAFLKHLWPALRCS</sequence>
<accession>A0AAV7UF66</accession>
<evidence type="ECO:0000313" key="1">
    <source>
        <dbReference type="EMBL" id="KAJ1187336.1"/>
    </source>
</evidence>
<dbReference type="Proteomes" id="UP001066276">
    <property type="component" value="Chromosome 3_1"/>
</dbReference>
<organism evidence="1 2">
    <name type="scientific">Pleurodeles waltl</name>
    <name type="common">Iberian ribbed newt</name>
    <dbReference type="NCBI Taxonomy" id="8319"/>
    <lineage>
        <taxon>Eukaryota</taxon>
        <taxon>Metazoa</taxon>
        <taxon>Chordata</taxon>
        <taxon>Craniata</taxon>
        <taxon>Vertebrata</taxon>
        <taxon>Euteleostomi</taxon>
        <taxon>Amphibia</taxon>
        <taxon>Batrachia</taxon>
        <taxon>Caudata</taxon>
        <taxon>Salamandroidea</taxon>
        <taxon>Salamandridae</taxon>
        <taxon>Pleurodelinae</taxon>
        <taxon>Pleurodeles</taxon>
    </lineage>
</organism>
<proteinExistence type="predicted"/>
<evidence type="ECO:0000313" key="2">
    <source>
        <dbReference type="Proteomes" id="UP001066276"/>
    </source>
</evidence>
<keyword evidence="2" id="KW-1185">Reference proteome</keyword>
<protein>
    <submittedName>
        <fullName evidence="1">Uncharacterized protein</fullName>
    </submittedName>
</protein>
<comment type="caution">
    <text evidence="1">The sequence shown here is derived from an EMBL/GenBank/DDBJ whole genome shotgun (WGS) entry which is preliminary data.</text>
</comment>
<dbReference type="EMBL" id="JANPWB010000005">
    <property type="protein sequence ID" value="KAJ1187336.1"/>
    <property type="molecule type" value="Genomic_DNA"/>
</dbReference>
<gene>
    <name evidence="1" type="ORF">NDU88_004113</name>
</gene>
<reference evidence="1" key="1">
    <citation type="journal article" date="2022" name="bioRxiv">
        <title>Sequencing and chromosome-scale assembly of the giantPleurodeles waltlgenome.</title>
        <authorList>
            <person name="Brown T."/>
            <person name="Elewa A."/>
            <person name="Iarovenko S."/>
            <person name="Subramanian E."/>
            <person name="Araus A.J."/>
            <person name="Petzold A."/>
            <person name="Susuki M."/>
            <person name="Suzuki K.-i.T."/>
            <person name="Hayashi T."/>
            <person name="Toyoda A."/>
            <person name="Oliveira C."/>
            <person name="Osipova E."/>
            <person name="Leigh N.D."/>
            <person name="Simon A."/>
            <person name="Yun M.H."/>
        </authorList>
    </citation>
    <scope>NUCLEOTIDE SEQUENCE</scope>
    <source>
        <strain evidence="1">20211129_DDA</strain>
        <tissue evidence="1">Liver</tissue>
    </source>
</reference>
<dbReference type="AlphaFoldDB" id="A0AAV7UF66"/>
<name>A0AAV7UF66_PLEWA</name>